<dbReference type="GO" id="GO:0009536">
    <property type="term" value="C:plastid"/>
    <property type="evidence" value="ECO:0007669"/>
    <property type="project" value="TreeGrafter"/>
</dbReference>
<name>A0AAD2EFA0_9LAMI</name>
<evidence type="ECO:0000313" key="1">
    <source>
        <dbReference type="EMBL" id="CAI9785695.1"/>
    </source>
</evidence>
<dbReference type="EMBL" id="OU503057">
    <property type="protein sequence ID" value="CAI9785695.1"/>
    <property type="molecule type" value="Genomic_DNA"/>
</dbReference>
<protein>
    <submittedName>
        <fullName evidence="1">Uncharacterized protein</fullName>
    </submittedName>
</protein>
<dbReference type="Proteomes" id="UP000834106">
    <property type="component" value="Chromosome 22"/>
</dbReference>
<dbReference type="PANTHER" id="PTHR36773:SF1">
    <property type="entry name" value="EXPRESSED PROTEIN"/>
    <property type="match status" value="1"/>
</dbReference>
<evidence type="ECO:0000313" key="2">
    <source>
        <dbReference type="Proteomes" id="UP000834106"/>
    </source>
</evidence>
<dbReference type="AlphaFoldDB" id="A0AAD2EFA0"/>
<accession>A0AAD2EFA0</accession>
<sequence>MDKHPIDLNYSPIDSILEWNLAVDTVEHGIPNSPIFGQIKALGTLPMDPEALKALGVISIPSNSFDGHTVPNRGTGCSIPNNILLVNATKVKRAYHIYAKSAKTLLRYRERRYKARCNLQCHCPMAAPPDLEEYSAAATLIPFSRPVPLLRRPIKAGPADDPSSGPYLLAFENPQSWAVAYKACEAQIIEQCESGARIGCSISASSKCKPPWWKEILGLAKQDFSERAKCEELEMEACFEAAKAKCGEFAKQKCLPVFKNARIKVNGWNSKELDWKEVSNLISGVCFVNNESFGVGFLGFDKSWGEFRCKFEVTNIKGSDLLGSNDPGIDDYLINCSGKR</sequence>
<dbReference type="PANTHER" id="PTHR36773">
    <property type="entry name" value="EXPRESSED PROTEIN"/>
    <property type="match status" value="1"/>
</dbReference>
<keyword evidence="2" id="KW-1185">Reference proteome</keyword>
<gene>
    <name evidence="1" type="ORF">FPE_LOCUS33125</name>
</gene>
<reference evidence="1" key="1">
    <citation type="submission" date="2023-05" db="EMBL/GenBank/DDBJ databases">
        <authorList>
            <person name="Huff M."/>
        </authorList>
    </citation>
    <scope>NUCLEOTIDE SEQUENCE</scope>
</reference>
<proteinExistence type="predicted"/>
<organism evidence="1 2">
    <name type="scientific">Fraxinus pennsylvanica</name>
    <dbReference type="NCBI Taxonomy" id="56036"/>
    <lineage>
        <taxon>Eukaryota</taxon>
        <taxon>Viridiplantae</taxon>
        <taxon>Streptophyta</taxon>
        <taxon>Embryophyta</taxon>
        <taxon>Tracheophyta</taxon>
        <taxon>Spermatophyta</taxon>
        <taxon>Magnoliopsida</taxon>
        <taxon>eudicotyledons</taxon>
        <taxon>Gunneridae</taxon>
        <taxon>Pentapetalae</taxon>
        <taxon>asterids</taxon>
        <taxon>lamiids</taxon>
        <taxon>Lamiales</taxon>
        <taxon>Oleaceae</taxon>
        <taxon>Oleeae</taxon>
        <taxon>Fraxinus</taxon>
    </lineage>
</organism>